<dbReference type="EMBL" id="JBHSKG010000008">
    <property type="protein sequence ID" value="MFC5139802.1"/>
    <property type="molecule type" value="Genomic_DNA"/>
</dbReference>
<sequence length="135" mass="14907">MSRAVYRVWVPGWLGLLLLALLNGTLRATVLGPRLGEETARRVATIVLLAALTGYVRGLQRRHPIPDAGHAWIIGLSWVVMTVGFEFGFGRLVAGLTWSELRADYDVSAGRIWVLVPLWTAAAPEVMRRLTSSRT</sequence>
<dbReference type="Proteomes" id="UP001596175">
    <property type="component" value="Unassembled WGS sequence"/>
</dbReference>
<reference evidence="3" key="1">
    <citation type="journal article" date="2019" name="Int. J. Syst. Evol. Microbiol.">
        <title>The Global Catalogue of Microorganisms (GCM) 10K type strain sequencing project: providing services to taxonomists for standard genome sequencing and annotation.</title>
        <authorList>
            <consortium name="The Broad Institute Genomics Platform"/>
            <consortium name="The Broad Institute Genome Sequencing Center for Infectious Disease"/>
            <person name="Wu L."/>
            <person name="Ma J."/>
        </authorList>
    </citation>
    <scope>NUCLEOTIDE SEQUENCE [LARGE SCALE GENOMIC DNA]</scope>
    <source>
        <strain evidence="3">XZYJ18</strain>
    </source>
</reference>
<proteinExistence type="predicted"/>
<feature type="transmembrane region" description="Helical" evidence="1">
    <location>
        <begin position="43"/>
        <end position="59"/>
    </location>
</feature>
<accession>A0ABV9ZHZ2</accession>
<evidence type="ECO:0000313" key="2">
    <source>
        <dbReference type="EMBL" id="MFC5139802.1"/>
    </source>
</evidence>
<evidence type="ECO:0000256" key="1">
    <source>
        <dbReference type="SAM" id="Phobius"/>
    </source>
</evidence>
<gene>
    <name evidence="2" type="ORF">ACFPK1_16295</name>
</gene>
<dbReference type="RefSeq" id="WP_378021985.1">
    <property type="nucleotide sequence ID" value="NZ_JBHSKG010000008.1"/>
</dbReference>
<keyword evidence="1" id="KW-0812">Transmembrane</keyword>
<evidence type="ECO:0000313" key="3">
    <source>
        <dbReference type="Proteomes" id="UP001596175"/>
    </source>
</evidence>
<keyword evidence="3" id="KW-1185">Reference proteome</keyword>
<feature type="transmembrane region" description="Helical" evidence="1">
    <location>
        <begin position="71"/>
        <end position="90"/>
    </location>
</feature>
<organism evidence="2 3">
    <name type="scientific">Actinomycetospora rhizophila</name>
    <dbReference type="NCBI Taxonomy" id="1416876"/>
    <lineage>
        <taxon>Bacteria</taxon>
        <taxon>Bacillati</taxon>
        <taxon>Actinomycetota</taxon>
        <taxon>Actinomycetes</taxon>
        <taxon>Pseudonocardiales</taxon>
        <taxon>Pseudonocardiaceae</taxon>
        <taxon>Actinomycetospora</taxon>
    </lineage>
</organism>
<feature type="transmembrane region" description="Helical" evidence="1">
    <location>
        <begin position="110"/>
        <end position="127"/>
    </location>
</feature>
<protein>
    <submittedName>
        <fullName evidence="2">Uncharacterized protein</fullName>
    </submittedName>
</protein>
<keyword evidence="1" id="KW-1133">Transmembrane helix</keyword>
<comment type="caution">
    <text evidence="2">The sequence shown here is derived from an EMBL/GenBank/DDBJ whole genome shotgun (WGS) entry which is preliminary data.</text>
</comment>
<keyword evidence="1" id="KW-0472">Membrane</keyword>
<name>A0ABV9ZHZ2_9PSEU</name>